<dbReference type="Gene3D" id="3.40.50.1000">
    <property type="entry name" value="HAD superfamily/HAD-like"/>
    <property type="match status" value="1"/>
</dbReference>
<dbReference type="SUPFAM" id="SSF56784">
    <property type="entry name" value="HAD-like"/>
    <property type="match status" value="1"/>
</dbReference>
<reference evidence="2" key="1">
    <citation type="journal article" date="2019" name="Int. J. Syst. Evol. Microbiol.">
        <title>The Global Catalogue of Microorganisms (GCM) 10K type strain sequencing project: providing services to taxonomists for standard genome sequencing and annotation.</title>
        <authorList>
            <consortium name="The Broad Institute Genomics Platform"/>
            <consortium name="The Broad Institute Genome Sequencing Center for Infectious Disease"/>
            <person name="Wu L."/>
            <person name="Ma J."/>
        </authorList>
    </citation>
    <scope>NUCLEOTIDE SEQUENCE [LARGE SCALE GENOMIC DNA]</scope>
    <source>
        <strain evidence="2">NBRC 106310</strain>
    </source>
</reference>
<keyword evidence="2" id="KW-1185">Reference proteome</keyword>
<dbReference type="InterPro" id="IPR036412">
    <property type="entry name" value="HAD-like_sf"/>
</dbReference>
<dbReference type="CDD" id="cd02603">
    <property type="entry name" value="HAD_sEH-N_like"/>
    <property type="match status" value="1"/>
</dbReference>
<dbReference type="RefSeq" id="WP_286302726.1">
    <property type="nucleotide sequence ID" value="NZ_AP027728.1"/>
</dbReference>
<dbReference type="InterPro" id="IPR023214">
    <property type="entry name" value="HAD_sf"/>
</dbReference>
<proteinExistence type="predicted"/>
<dbReference type="PANTHER" id="PTHR43611">
    <property type="entry name" value="ALPHA-D-GLUCOSE 1-PHOSPHATE PHOSPHATASE"/>
    <property type="match status" value="1"/>
</dbReference>
<dbReference type="EMBL" id="AP027728">
    <property type="protein sequence ID" value="BDZ38845.1"/>
    <property type="molecule type" value="Genomic_DNA"/>
</dbReference>
<accession>A0ABM8FT42</accession>
<dbReference type="InterPro" id="IPR006439">
    <property type="entry name" value="HAD-SF_hydro_IA"/>
</dbReference>
<evidence type="ECO:0000313" key="2">
    <source>
        <dbReference type="Proteomes" id="UP001321543"/>
    </source>
</evidence>
<protein>
    <submittedName>
        <fullName evidence="1">Haloacid dehalogenase</fullName>
    </submittedName>
</protein>
<name>A0ABM8FT42_9MICO</name>
<dbReference type="SFLD" id="SFLDG01129">
    <property type="entry name" value="C1.5:_HAD__Beta-PGM__Phosphata"/>
    <property type="match status" value="1"/>
</dbReference>
<dbReference type="NCBIfam" id="TIGR01509">
    <property type="entry name" value="HAD-SF-IA-v3"/>
    <property type="match status" value="1"/>
</dbReference>
<organism evidence="1 2">
    <name type="scientific">Microbacterium suwonense</name>
    <dbReference type="NCBI Taxonomy" id="683047"/>
    <lineage>
        <taxon>Bacteria</taxon>
        <taxon>Bacillati</taxon>
        <taxon>Actinomycetota</taxon>
        <taxon>Actinomycetes</taxon>
        <taxon>Micrococcales</taxon>
        <taxon>Microbacteriaceae</taxon>
        <taxon>Microbacterium</taxon>
    </lineage>
</organism>
<dbReference type="Pfam" id="PF00702">
    <property type="entry name" value="Hydrolase"/>
    <property type="match status" value="1"/>
</dbReference>
<sequence length="207" mass="22251">MTDAAGGEWHAEIMIRAVVFDLDGVLRHFDPAHVAAIEEQHGLPEGSVHRAAFAPELLDQVVTGRLSRSAWVRSVGEQLGNPRAAEEWGRHPSVPDAGMLALSDELRAAGIRTAILTNGTDTIPAELCESGIDRHVDTVFNSAEIGFAKPDVRIFQHVLDALGLMPDEVFFTDDSASKLVGADVLGIRTHHFTGVDGLRAALHARGL</sequence>
<dbReference type="SFLD" id="SFLDS00003">
    <property type="entry name" value="Haloacid_Dehalogenase"/>
    <property type="match status" value="1"/>
</dbReference>
<dbReference type="PANTHER" id="PTHR43611:SF3">
    <property type="entry name" value="FLAVIN MONONUCLEOTIDE HYDROLASE 1, CHLOROPLATIC"/>
    <property type="match status" value="1"/>
</dbReference>
<gene>
    <name evidence="1" type="ORF">GCM10025863_14590</name>
</gene>
<evidence type="ECO:0000313" key="1">
    <source>
        <dbReference type="EMBL" id="BDZ38845.1"/>
    </source>
</evidence>
<dbReference type="Proteomes" id="UP001321543">
    <property type="component" value="Chromosome"/>
</dbReference>